<evidence type="ECO:0000256" key="3">
    <source>
        <dbReference type="ARBA" id="ARBA00022603"/>
    </source>
</evidence>
<evidence type="ECO:0000256" key="6">
    <source>
        <dbReference type="HAMAP-Rule" id="MF_01877"/>
    </source>
</evidence>
<comment type="catalytic activity">
    <reaction evidence="6">
        <text>cytidine(1402) in 16S rRNA + S-adenosyl-L-methionine = 2'-O-methylcytidine(1402) in 16S rRNA + S-adenosyl-L-homocysteine + H(+)</text>
        <dbReference type="Rhea" id="RHEA:42924"/>
        <dbReference type="Rhea" id="RHEA-COMP:10285"/>
        <dbReference type="Rhea" id="RHEA-COMP:10286"/>
        <dbReference type="ChEBI" id="CHEBI:15378"/>
        <dbReference type="ChEBI" id="CHEBI:57856"/>
        <dbReference type="ChEBI" id="CHEBI:59789"/>
        <dbReference type="ChEBI" id="CHEBI:74495"/>
        <dbReference type="ChEBI" id="CHEBI:82748"/>
        <dbReference type="EC" id="2.1.1.198"/>
    </reaction>
</comment>
<dbReference type="PANTHER" id="PTHR46111">
    <property type="entry name" value="RIBOSOMAL RNA SMALL SUBUNIT METHYLTRANSFERASE I"/>
    <property type="match status" value="1"/>
</dbReference>
<dbReference type="Gene3D" id="3.40.1010.10">
    <property type="entry name" value="Cobalt-precorrin-4 Transmethylase, Domain 1"/>
    <property type="match status" value="1"/>
</dbReference>
<evidence type="ECO:0000256" key="4">
    <source>
        <dbReference type="ARBA" id="ARBA00022679"/>
    </source>
</evidence>
<sequence length="272" mass="28652">MLALVATPIGNLGDISARALETLRDADVIACEDTRVTGNLLSKFEIRRPTLPYHDHNAETMRPKLIERLLHGETVALVSDAGMPLISDPGYKLVRAATEAGIAVTVIPGASAPLAALVLSGLPSDRFLFAGFLPVKEGARRETLLSLKAVPATLLFFETGPRLAGSLASCADVLGDRPAAVARELTKLHEEVRRDTLGALARHYAESGAPKGEIVVVIGPPLAEELAYDVDSALETALKTMAVKDAAGAVAAASGRPRREIYARALALKGKP</sequence>
<dbReference type="Proteomes" id="UP001230156">
    <property type="component" value="Unassembled WGS sequence"/>
</dbReference>
<dbReference type="PROSITE" id="PS01296">
    <property type="entry name" value="RSMI"/>
    <property type="match status" value="1"/>
</dbReference>
<dbReference type="PIRSF" id="PIRSF005917">
    <property type="entry name" value="MTase_YraL"/>
    <property type="match status" value="1"/>
</dbReference>
<keyword evidence="10" id="KW-1185">Reference proteome</keyword>
<feature type="domain" description="Tetrapyrrole methylase" evidence="7">
    <location>
        <begin position="1"/>
        <end position="200"/>
    </location>
</feature>
<protein>
    <recommendedName>
        <fullName evidence="6">Ribosomal RNA small subunit methyltransferase I</fullName>
        <ecNumber evidence="6">2.1.1.198</ecNumber>
    </recommendedName>
    <alternativeName>
        <fullName evidence="6">16S rRNA 2'-O-ribose C1402 methyltransferase</fullName>
    </alternativeName>
    <alternativeName>
        <fullName evidence="6">rRNA (cytidine-2'-O-)-methyltransferase RsmI</fullName>
    </alternativeName>
</protein>
<keyword evidence="2 6" id="KW-0698">rRNA processing</keyword>
<feature type="domain" description="RsmI HTH" evidence="8">
    <location>
        <begin position="225"/>
        <end position="269"/>
    </location>
</feature>
<dbReference type="InterPro" id="IPR053910">
    <property type="entry name" value="RsmI_HTH"/>
</dbReference>
<evidence type="ECO:0000256" key="2">
    <source>
        <dbReference type="ARBA" id="ARBA00022552"/>
    </source>
</evidence>
<dbReference type="Gene3D" id="3.30.950.10">
    <property type="entry name" value="Methyltransferase, Cobalt-precorrin-4 Transmethylase, Domain 2"/>
    <property type="match status" value="1"/>
</dbReference>
<dbReference type="PANTHER" id="PTHR46111:SF1">
    <property type="entry name" value="RIBOSOMAL RNA SMALL SUBUNIT METHYLTRANSFERASE I"/>
    <property type="match status" value="1"/>
</dbReference>
<dbReference type="SUPFAM" id="SSF53790">
    <property type="entry name" value="Tetrapyrrole methylase"/>
    <property type="match status" value="1"/>
</dbReference>
<keyword evidence="5 6" id="KW-0949">S-adenosyl-L-methionine</keyword>
<dbReference type="GO" id="GO:0008168">
    <property type="term" value="F:methyltransferase activity"/>
    <property type="evidence" value="ECO:0007669"/>
    <property type="project" value="UniProtKB-KW"/>
</dbReference>
<dbReference type="EC" id="2.1.1.198" evidence="6"/>
<dbReference type="InterPro" id="IPR035996">
    <property type="entry name" value="4pyrrol_Methylase_sf"/>
</dbReference>
<keyword evidence="3 6" id="KW-0489">Methyltransferase</keyword>
<evidence type="ECO:0000259" key="8">
    <source>
        <dbReference type="Pfam" id="PF23016"/>
    </source>
</evidence>
<dbReference type="InterPro" id="IPR008189">
    <property type="entry name" value="rRNA_ssu_MeTfrase_I"/>
</dbReference>
<dbReference type="EMBL" id="JAUYVI010000005">
    <property type="protein sequence ID" value="MDQ7249146.1"/>
    <property type="molecule type" value="Genomic_DNA"/>
</dbReference>
<keyword evidence="4 6" id="KW-0808">Transferase</keyword>
<gene>
    <name evidence="6 9" type="primary">rsmI</name>
    <name evidence="9" type="ORF">Q8A70_15770</name>
</gene>
<comment type="subcellular location">
    <subcellularLocation>
        <location evidence="6">Cytoplasm</location>
    </subcellularLocation>
</comment>
<comment type="similarity">
    <text evidence="6">Belongs to the methyltransferase superfamily. RsmI family.</text>
</comment>
<organism evidence="9 10">
    <name type="scientific">Dongia sedimenti</name>
    <dbReference type="NCBI Taxonomy" id="3064282"/>
    <lineage>
        <taxon>Bacteria</taxon>
        <taxon>Pseudomonadati</taxon>
        <taxon>Pseudomonadota</taxon>
        <taxon>Alphaproteobacteria</taxon>
        <taxon>Rhodospirillales</taxon>
        <taxon>Dongiaceae</taxon>
        <taxon>Dongia</taxon>
    </lineage>
</organism>
<evidence type="ECO:0000259" key="7">
    <source>
        <dbReference type="Pfam" id="PF00590"/>
    </source>
</evidence>
<dbReference type="InterPro" id="IPR000878">
    <property type="entry name" value="4pyrrol_Mease"/>
</dbReference>
<dbReference type="NCBIfam" id="TIGR00096">
    <property type="entry name" value="16S rRNA (cytidine(1402)-2'-O)-methyltransferase"/>
    <property type="match status" value="1"/>
</dbReference>
<dbReference type="GO" id="GO:0032259">
    <property type="term" value="P:methylation"/>
    <property type="evidence" value="ECO:0007669"/>
    <property type="project" value="UniProtKB-KW"/>
</dbReference>
<dbReference type="RefSeq" id="WP_379956827.1">
    <property type="nucleotide sequence ID" value="NZ_JAUYVI010000005.1"/>
</dbReference>
<evidence type="ECO:0000256" key="5">
    <source>
        <dbReference type="ARBA" id="ARBA00022691"/>
    </source>
</evidence>
<reference evidence="10" key="1">
    <citation type="submission" date="2023-08" db="EMBL/GenBank/DDBJ databases">
        <title>Rhodospirillaceae gen. nov., a novel taxon isolated from the Yangtze River Yuezi River estuary sludge.</title>
        <authorList>
            <person name="Ruan L."/>
        </authorList>
    </citation>
    <scope>NUCLEOTIDE SEQUENCE [LARGE SCALE GENOMIC DNA]</scope>
    <source>
        <strain evidence="10">R-7</strain>
    </source>
</reference>
<accession>A0ABU0YQ98</accession>
<proteinExistence type="inferred from homology"/>
<dbReference type="InterPro" id="IPR014777">
    <property type="entry name" value="4pyrrole_Mease_sub1"/>
</dbReference>
<dbReference type="Pfam" id="PF00590">
    <property type="entry name" value="TP_methylase"/>
    <property type="match status" value="1"/>
</dbReference>
<dbReference type="Pfam" id="PF23016">
    <property type="entry name" value="RsmI_C"/>
    <property type="match status" value="1"/>
</dbReference>
<dbReference type="InterPro" id="IPR014776">
    <property type="entry name" value="4pyrrole_Mease_sub2"/>
</dbReference>
<dbReference type="HAMAP" id="MF_01877">
    <property type="entry name" value="16SrRNA_methyltr_I"/>
    <property type="match status" value="1"/>
</dbReference>
<dbReference type="InterPro" id="IPR018063">
    <property type="entry name" value="SAM_MeTrfase_RsmI_CS"/>
</dbReference>
<dbReference type="CDD" id="cd11648">
    <property type="entry name" value="RsmI"/>
    <property type="match status" value="1"/>
</dbReference>
<evidence type="ECO:0000313" key="9">
    <source>
        <dbReference type="EMBL" id="MDQ7249146.1"/>
    </source>
</evidence>
<evidence type="ECO:0000256" key="1">
    <source>
        <dbReference type="ARBA" id="ARBA00022490"/>
    </source>
</evidence>
<name>A0ABU0YQ98_9PROT</name>
<keyword evidence="1 6" id="KW-0963">Cytoplasm</keyword>
<comment type="caution">
    <text evidence="9">The sequence shown here is derived from an EMBL/GenBank/DDBJ whole genome shotgun (WGS) entry which is preliminary data.</text>
</comment>
<comment type="function">
    <text evidence="6">Catalyzes the 2'-O-methylation of the ribose of cytidine 1402 (C1402) in 16S rRNA.</text>
</comment>
<evidence type="ECO:0000313" key="10">
    <source>
        <dbReference type="Proteomes" id="UP001230156"/>
    </source>
</evidence>